<dbReference type="EMBL" id="OV725079">
    <property type="protein sequence ID" value="CAH1394732.1"/>
    <property type="molecule type" value="Genomic_DNA"/>
</dbReference>
<dbReference type="OrthoDB" id="6600770at2759"/>
<accession>A0A9P0E9L4</accession>
<reference evidence="3" key="1">
    <citation type="submission" date="2022-01" db="EMBL/GenBank/DDBJ databases">
        <authorList>
            <person name="King R."/>
        </authorList>
    </citation>
    <scope>NUCLEOTIDE SEQUENCE</scope>
</reference>
<feature type="compositionally biased region" description="Basic residues" evidence="2">
    <location>
        <begin position="66"/>
        <end position="76"/>
    </location>
</feature>
<keyword evidence="1" id="KW-0175">Coiled coil</keyword>
<evidence type="ECO:0000256" key="2">
    <source>
        <dbReference type="SAM" id="MobiDB-lite"/>
    </source>
</evidence>
<evidence type="ECO:0000256" key="1">
    <source>
        <dbReference type="SAM" id="Coils"/>
    </source>
</evidence>
<proteinExistence type="predicted"/>
<gene>
    <name evidence="3" type="ORF">NEZAVI_LOCUS5170</name>
</gene>
<evidence type="ECO:0000313" key="4">
    <source>
        <dbReference type="Proteomes" id="UP001152798"/>
    </source>
</evidence>
<organism evidence="3 4">
    <name type="scientific">Nezara viridula</name>
    <name type="common">Southern green stink bug</name>
    <name type="synonym">Cimex viridulus</name>
    <dbReference type="NCBI Taxonomy" id="85310"/>
    <lineage>
        <taxon>Eukaryota</taxon>
        <taxon>Metazoa</taxon>
        <taxon>Ecdysozoa</taxon>
        <taxon>Arthropoda</taxon>
        <taxon>Hexapoda</taxon>
        <taxon>Insecta</taxon>
        <taxon>Pterygota</taxon>
        <taxon>Neoptera</taxon>
        <taxon>Paraneoptera</taxon>
        <taxon>Hemiptera</taxon>
        <taxon>Heteroptera</taxon>
        <taxon>Panheteroptera</taxon>
        <taxon>Pentatomomorpha</taxon>
        <taxon>Pentatomoidea</taxon>
        <taxon>Pentatomidae</taxon>
        <taxon>Pentatominae</taxon>
        <taxon>Nezara</taxon>
    </lineage>
</organism>
<feature type="region of interest" description="Disordered" evidence="2">
    <location>
        <begin position="155"/>
        <end position="223"/>
    </location>
</feature>
<feature type="region of interest" description="Disordered" evidence="2">
    <location>
        <begin position="61"/>
        <end position="134"/>
    </location>
</feature>
<feature type="compositionally biased region" description="Polar residues" evidence="2">
    <location>
        <begin position="99"/>
        <end position="111"/>
    </location>
</feature>
<feature type="compositionally biased region" description="Low complexity" evidence="2">
    <location>
        <begin position="81"/>
        <end position="97"/>
    </location>
</feature>
<name>A0A9P0E9L4_NEZVI</name>
<sequence>MEANRKLQAGASSIDSSILQSQIDTLQWQLKQAESNRQMYRAVMEQVSKFLERVHKALEMSPGKIHPSRAKSRSRSVHTVVSQSRGSSPSHGSSVHRANSISQMQDTSYTTFRDHACRRGSRSSPEEVSPERLSQDAFRLLRTVQSLLATREPDLARVTESNSTSQMGSCTSLAQGSCKDEEKATTPQPSVGSTEDESGFSSMSSFHEAGPSNTSTTEGSHHELGLPLVEPHRHRRWSSTPADTGFREPLRVLWEREGSAVAKLCLQKDKEFKTKPKFLF</sequence>
<feature type="compositionally biased region" description="Polar residues" evidence="2">
    <location>
        <begin position="185"/>
        <end position="218"/>
    </location>
</feature>
<evidence type="ECO:0000313" key="3">
    <source>
        <dbReference type="EMBL" id="CAH1394732.1"/>
    </source>
</evidence>
<dbReference type="Proteomes" id="UP001152798">
    <property type="component" value="Chromosome 3"/>
</dbReference>
<dbReference type="AlphaFoldDB" id="A0A9P0E9L4"/>
<feature type="compositionally biased region" description="Polar residues" evidence="2">
    <location>
        <begin position="159"/>
        <end position="175"/>
    </location>
</feature>
<keyword evidence="4" id="KW-1185">Reference proteome</keyword>
<protein>
    <submittedName>
        <fullName evidence="3">Uncharacterized protein</fullName>
    </submittedName>
</protein>
<feature type="coiled-coil region" evidence="1">
    <location>
        <begin position="16"/>
        <end position="43"/>
    </location>
</feature>